<feature type="region of interest" description="Disordered" evidence="1">
    <location>
        <begin position="343"/>
        <end position="414"/>
    </location>
</feature>
<name>A0A8K0KG47_LADFU</name>
<feature type="compositionally biased region" description="Polar residues" evidence="1">
    <location>
        <begin position="376"/>
        <end position="388"/>
    </location>
</feature>
<dbReference type="OrthoDB" id="8067465at2759"/>
<evidence type="ECO:0000313" key="3">
    <source>
        <dbReference type="Proteomes" id="UP000792457"/>
    </source>
</evidence>
<organism evidence="2 3">
    <name type="scientific">Ladona fulva</name>
    <name type="common">Scarce chaser dragonfly</name>
    <name type="synonym">Libellula fulva</name>
    <dbReference type="NCBI Taxonomy" id="123851"/>
    <lineage>
        <taxon>Eukaryota</taxon>
        <taxon>Metazoa</taxon>
        <taxon>Ecdysozoa</taxon>
        <taxon>Arthropoda</taxon>
        <taxon>Hexapoda</taxon>
        <taxon>Insecta</taxon>
        <taxon>Pterygota</taxon>
        <taxon>Palaeoptera</taxon>
        <taxon>Odonata</taxon>
        <taxon>Epiprocta</taxon>
        <taxon>Anisoptera</taxon>
        <taxon>Libelluloidea</taxon>
        <taxon>Libellulidae</taxon>
        <taxon>Ladona</taxon>
    </lineage>
</organism>
<sequence>MAPLVMLVMYATGQTPVEAPREGGGLAFLEEGHFLLSARSWTLALDIDLRHHLEAITLLMTDINTVLAAAEAGLKDGRGSPSEPSSELLKLADQVMKREGRTIQREAIRIFDQLWKMQDDVVPRHRSRRGLLNLGGEALKFIFGTLDDEDLQSLNSRIENLKVGNQKIVHLVKQPQSLIQPTNGRREVPGTGEDNGNDKRLGIQLENLSERFEEGQKGIVARITAIFTINSSLRMLEMILAETRAEINLFKQALETTVNGKLSPYFLSPPDLHVTLNQISLHLPRGGNPKHYGTPAGGDRDLRAPFASCSAYVNGQILSPFTVYMVCMMGNLDDDVNRISKEIPVIDLEDDEEVDDRREEKTEGSGGGDGNKDVDGTTSIGNTNNGDTSESRDATTQDEDGSTSDSQEAIERQDFPFNILSEKERFFKRFNMCGREVKIALTPLNTGNPLVWFENAMEKLLEYFKSKSVQDADQLGMSIRSDATPDKEISISFRRSDRLKPEVISTVISKVVQSNDDFLTNDDNLCLARSIGGPGHTVEIDESAFG</sequence>
<keyword evidence="3" id="KW-1185">Reference proteome</keyword>
<evidence type="ECO:0000313" key="2">
    <source>
        <dbReference type="EMBL" id="KAG8233070.1"/>
    </source>
</evidence>
<reference evidence="2" key="1">
    <citation type="submission" date="2013-04" db="EMBL/GenBank/DDBJ databases">
        <authorList>
            <person name="Qu J."/>
            <person name="Murali S.C."/>
            <person name="Bandaranaike D."/>
            <person name="Bellair M."/>
            <person name="Blankenburg K."/>
            <person name="Chao H."/>
            <person name="Dinh H."/>
            <person name="Doddapaneni H."/>
            <person name="Downs B."/>
            <person name="Dugan-Rocha S."/>
            <person name="Elkadiri S."/>
            <person name="Gnanaolivu R.D."/>
            <person name="Hernandez B."/>
            <person name="Javaid M."/>
            <person name="Jayaseelan J.C."/>
            <person name="Lee S."/>
            <person name="Li M."/>
            <person name="Ming W."/>
            <person name="Munidasa M."/>
            <person name="Muniz J."/>
            <person name="Nguyen L."/>
            <person name="Ongeri F."/>
            <person name="Osuji N."/>
            <person name="Pu L.-L."/>
            <person name="Puazo M."/>
            <person name="Qu C."/>
            <person name="Quiroz J."/>
            <person name="Raj R."/>
            <person name="Weissenberger G."/>
            <person name="Xin Y."/>
            <person name="Zou X."/>
            <person name="Han Y."/>
            <person name="Richards S."/>
            <person name="Worley K."/>
            <person name="Muzny D."/>
            <person name="Gibbs R."/>
        </authorList>
    </citation>
    <scope>NUCLEOTIDE SEQUENCE</scope>
    <source>
        <strain evidence="2">Sampled in the wild</strain>
    </source>
</reference>
<reference evidence="2" key="2">
    <citation type="submission" date="2017-10" db="EMBL/GenBank/DDBJ databases">
        <title>Ladona fulva Genome sequencing and assembly.</title>
        <authorList>
            <person name="Murali S."/>
            <person name="Richards S."/>
            <person name="Bandaranaike D."/>
            <person name="Bellair M."/>
            <person name="Blankenburg K."/>
            <person name="Chao H."/>
            <person name="Dinh H."/>
            <person name="Doddapaneni H."/>
            <person name="Dugan-Rocha S."/>
            <person name="Elkadiri S."/>
            <person name="Gnanaolivu R."/>
            <person name="Hernandez B."/>
            <person name="Skinner E."/>
            <person name="Javaid M."/>
            <person name="Lee S."/>
            <person name="Li M."/>
            <person name="Ming W."/>
            <person name="Munidasa M."/>
            <person name="Muniz J."/>
            <person name="Nguyen L."/>
            <person name="Hughes D."/>
            <person name="Osuji N."/>
            <person name="Pu L.-L."/>
            <person name="Puazo M."/>
            <person name="Qu C."/>
            <person name="Quiroz J."/>
            <person name="Raj R."/>
            <person name="Weissenberger G."/>
            <person name="Xin Y."/>
            <person name="Zou X."/>
            <person name="Han Y."/>
            <person name="Worley K."/>
            <person name="Muzny D."/>
            <person name="Gibbs R."/>
        </authorList>
    </citation>
    <scope>NUCLEOTIDE SEQUENCE</scope>
    <source>
        <strain evidence="2">Sampled in the wild</strain>
    </source>
</reference>
<evidence type="ECO:0000256" key="1">
    <source>
        <dbReference type="SAM" id="MobiDB-lite"/>
    </source>
</evidence>
<dbReference type="EMBL" id="KZ308686">
    <property type="protein sequence ID" value="KAG8233070.1"/>
    <property type="molecule type" value="Genomic_DNA"/>
</dbReference>
<gene>
    <name evidence="2" type="ORF">J437_LFUL013070</name>
</gene>
<dbReference type="AlphaFoldDB" id="A0A8K0KG47"/>
<protein>
    <submittedName>
        <fullName evidence="2">Uncharacterized protein</fullName>
    </submittedName>
</protein>
<comment type="caution">
    <text evidence="2">The sequence shown here is derived from an EMBL/GenBank/DDBJ whole genome shotgun (WGS) entry which is preliminary data.</text>
</comment>
<dbReference type="Proteomes" id="UP000792457">
    <property type="component" value="Unassembled WGS sequence"/>
</dbReference>
<accession>A0A8K0KG47</accession>
<proteinExistence type="predicted"/>